<feature type="compositionally biased region" description="Basic and acidic residues" evidence="1">
    <location>
        <begin position="1026"/>
        <end position="1035"/>
    </location>
</feature>
<evidence type="ECO:0000256" key="1">
    <source>
        <dbReference type="SAM" id="MobiDB-lite"/>
    </source>
</evidence>
<feature type="compositionally biased region" description="Basic and acidic residues" evidence="1">
    <location>
        <begin position="765"/>
        <end position="775"/>
    </location>
</feature>
<dbReference type="SUPFAM" id="SSF69322">
    <property type="entry name" value="Tricorn protease domain 2"/>
    <property type="match status" value="1"/>
</dbReference>
<keyword evidence="3" id="KW-1185">Reference proteome</keyword>
<feature type="compositionally biased region" description="Basic and acidic residues" evidence="1">
    <location>
        <begin position="1005"/>
        <end position="1019"/>
    </location>
</feature>
<accession>A0A8J6ASC4</accession>
<feature type="region of interest" description="Disordered" evidence="1">
    <location>
        <begin position="735"/>
        <end position="786"/>
    </location>
</feature>
<feature type="region of interest" description="Disordered" evidence="1">
    <location>
        <begin position="393"/>
        <end position="417"/>
    </location>
</feature>
<feature type="compositionally biased region" description="Polar residues" evidence="1">
    <location>
        <begin position="1303"/>
        <end position="1314"/>
    </location>
</feature>
<proteinExistence type="predicted"/>
<dbReference type="Proteomes" id="UP000717585">
    <property type="component" value="Unassembled WGS sequence"/>
</dbReference>
<gene>
    <name evidence="2" type="ORF">J8273_5751</name>
</gene>
<reference evidence="2" key="1">
    <citation type="submission" date="2021-05" db="EMBL/GenBank/DDBJ databases">
        <title>A free-living protist that lacks canonical eukaryotic 1 DNA replication and segregation systems.</title>
        <authorList>
            <person name="Salas-Leiva D.E."/>
            <person name="Tromer E.C."/>
            <person name="Curtis B.A."/>
            <person name="Jerlstrom-Hultqvist J."/>
            <person name="Kolisko M."/>
            <person name="Yi Z."/>
            <person name="Salas-Leiva J.S."/>
            <person name="Gallot-Lavallee L."/>
            <person name="Kops G.J.P.L."/>
            <person name="Archibald J.M."/>
            <person name="Simpson A.G.B."/>
            <person name="Roger A.J."/>
        </authorList>
    </citation>
    <scope>NUCLEOTIDE SEQUENCE</scope>
    <source>
        <strain evidence="2">BICM</strain>
    </source>
</reference>
<protein>
    <submittedName>
        <fullName evidence="2">Nucleoporin</fullName>
    </submittedName>
</protein>
<feature type="region of interest" description="Disordered" evidence="1">
    <location>
        <begin position="1005"/>
        <end position="1219"/>
    </location>
</feature>
<feature type="region of interest" description="Disordered" evidence="1">
    <location>
        <begin position="553"/>
        <end position="702"/>
    </location>
</feature>
<sequence>MVSFRELNIAEFSGKPTCVLVSNTYGILFVALENELLWTNTKKFHEFADSEDGDGKYPFHSIYTIAKFLVDGGKCIYYISNGHIMRRHINDDMSTEITGPTPAAEVTGMFFHRPSGSLLVGLASGVLMRYSETMAELGSLSLPSPVAFSAADGSTDDTVYIAGSGLAVHVLSLQTMTLEAMPVGSDVAKLGGSDTKKADSVLTGIGEAGRAVLVLSNRARAAMGGVESPLAVPVGPDGLQSVGEEAIGSSSVRDDSGPTALCIAGGAGLCAIGCSDADDITVVDGTGRAVSYDDVPFLTDDDTVSGIALDCTGFVDPDSGPAPLILVAGSSGCLLPFAVVDMEDGWVVKPAALPPARPAEKTDDKPAAAPMPGGFGSDLSAFGVKKTDDKPASGFGFGAKPAEKTDDKPAAAPMPGGFGSDLSAFGVKKTDDKPASGFGFGAKPAEKTDDKPAAAPMPGGFGSDLSAFGVKKTDDKPASGFGFGAKPATPGFSAKPAEKTDDKPAAAPMPGGFGSDLSAFGVKKTDDKPAAAPMPGGFGSDLSAFGVKKTDDKPASGFGFGAQPAEKTDDKPAAAPMPGGFGSDLSAFGVKKTDDKPASGFGFGAKPATPGFSAKPAEKTDDKPASGFGFGAQPAEKTDDKPAAAPMPGGFGSDLSAFGVKKTDDKPASGFGFGAKPATPGFSAKPAEKTDDKPAAAPMPGGFGSDLSAFGVKKTDDKPASGFGFGAKLATPGFSAKPAEKTDDKPASGFGFGAKPATPGFSAKPAEKTDDKPAASEKLGQSALADEEPMTAAAVASLMLTEVDAEFEALRELCNGNYKALRIDPAFETGKVALTCDVVFESVGIVAKAIAALETKLAMSKDASATIARTLGLGGSVAPRAVGLSRRRHVTRRGPTPAGVERVRDLNRRRLKAAASPRVVEFDDDMVQETLHLHTAAIAALGADLDTILGRLSMEPTPDPVEALDASMSVMDIMAMSAKVSRDTDRRPRSRVTLDCRPLQRFRESPSRIVEQLHDRERAPIPVDAKPAEKTDDKPASGFGFGAKPATPGFSAKPAEKTDDKPASGFSFGAKPAEKTDDKPAAAPMPGGFGSDLSAFGVKKTDDKPASGFGFGAKPATPGFSAKPAEKTDDKPAAAPMPGGFGSDLSAFGVKKTDDKPASGFGFGAKPATPGFSAKPAEKTDDKPASGFGFGAKPATPGFSAKPAEKTDDKPAAAPMPGGFGSDLSAFGVKKTDDKPASGFGFGAKPATPGFGATPAAGVGAKPAIGFGAQQSQSGFQPQAGAGVSPANPFGAPPAAPANPFGQSPSQAGSQQKEPQAPVGFGMGGFWGQKPNAANPFGGGVKGRVGGIGAAFGGSGKAFGGM</sequence>
<comment type="caution">
    <text evidence="2">The sequence shown here is derived from an EMBL/GenBank/DDBJ whole genome shotgun (WGS) entry which is preliminary data.</text>
</comment>
<name>A0A8J6ASC4_9EUKA</name>
<evidence type="ECO:0000313" key="2">
    <source>
        <dbReference type="EMBL" id="KAG9392818.1"/>
    </source>
</evidence>
<feature type="region of interest" description="Disordered" evidence="1">
    <location>
        <begin position="479"/>
        <end position="537"/>
    </location>
</feature>
<evidence type="ECO:0000313" key="3">
    <source>
        <dbReference type="Proteomes" id="UP000717585"/>
    </source>
</evidence>
<dbReference type="OrthoDB" id="344345at2759"/>
<feature type="region of interest" description="Disordered" evidence="1">
    <location>
        <begin position="354"/>
        <end position="373"/>
    </location>
</feature>
<feature type="region of interest" description="Disordered" evidence="1">
    <location>
        <begin position="1268"/>
        <end position="1341"/>
    </location>
</feature>
<organism evidence="2 3">
    <name type="scientific">Carpediemonas membranifera</name>
    <dbReference type="NCBI Taxonomy" id="201153"/>
    <lineage>
        <taxon>Eukaryota</taxon>
        <taxon>Metamonada</taxon>
        <taxon>Carpediemonas-like organisms</taxon>
        <taxon>Carpediemonas</taxon>
    </lineage>
</organism>
<feature type="region of interest" description="Disordered" evidence="1">
    <location>
        <begin position="436"/>
        <end position="460"/>
    </location>
</feature>
<dbReference type="EMBL" id="JAHDYR010000031">
    <property type="protein sequence ID" value="KAG9392818.1"/>
    <property type="molecule type" value="Genomic_DNA"/>
</dbReference>
<feature type="compositionally biased region" description="Low complexity" evidence="1">
    <location>
        <begin position="1268"/>
        <end position="1290"/>
    </location>
</feature>